<dbReference type="EMBL" id="JANIEX010000105">
    <property type="protein sequence ID" value="KAJ3573373.1"/>
    <property type="molecule type" value="Genomic_DNA"/>
</dbReference>
<evidence type="ECO:0000313" key="1">
    <source>
        <dbReference type="EMBL" id="KAJ3573373.1"/>
    </source>
</evidence>
<comment type="caution">
    <text evidence="1">The sequence shown here is derived from an EMBL/GenBank/DDBJ whole genome shotgun (WGS) entry which is preliminary data.</text>
</comment>
<accession>A0AAD5YTQ5</accession>
<keyword evidence="2" id="KW-1185">Reference proteome</keyword>
<organism evidence="1 2">
    <name type="scientific">Leucocoprinus birnbaumii</name>
    <dbReference type="NCBI Taxonomy" id="56174"/>
    <lineage>
        <taxon>Eukaryota</taxon>
        <taxon>Fungi</taxon>
        <taxon>Dikarya</taxon>
        <taxon>Basidiomycota</taxon>
        <taxon>Agaricomycotina</taxon>
        <taxon>Agaricomycetes</taxon>
        <taxon>Agaricomycetidae</taxon>
        <taxon>Agaricales</taxon>
        <taxon>Agaricineae</taxon>
        <taxon>Agaricaceae</taxon>
        <taxon>Leucocoprinus</taxon>
    </lineage>
</organism>
<name>A0AAD5YTQ5_9AGAR</name>
<gene>
    <name evidence="1" type="ORF">NP233_g2479</name>
</gene>
<evidence type="ECO:0000313" key="2">
    <source>
        <dbReference type="Proteomes" id="UP001213000"/>
    </source>
</evidence>
<proteinExistence type="predicted"/>
<dbReference type="Proteomes" id="UP001213000">
    <property type="component" value="Unassembled WGS sequence"/>
</dbReference>
<reference evidence="1" key="1">
    <citation type="submission" date="2022-07" db="EMBL/GenBank/DDBJ databases">
        <title>Genome Sequence of Leucocoprinus birnbaumii.</title>
        <authorList>
            <person name="Buettner E."/>
        </authorList>
    </citation>
    <scope>NUCLEOTIDE SEQUENCE</scope>
    <source>
        <strain evidence="1">VT141</strain>
    </source>
</reference>
<dbReference type="AlphaFoldDB" id="A0AAD5YTQ5"/>
<protein>
    <submittedName>
        <fullName evidence="1">Uncharacterized protein</fullName>
    </submittedName>
</protein>
<sequence length="703" mass="79312">MPPSRTTRRQFPPLSLRCRFSPDHNINFPPLSLREIFAIDRVEGTNTETGLEQTANNPERVKKPRKTLVWSRALQRELGISEDINTRMMEVIQPLVTRTLNPKMSFGKQNSKHIDNICAQIHRNHPILAYYEDDWVCKLAIKSEFKAQKSYSMCIRIPTDTTRLLAVLSELASLSLFMLAIQRALSILQDPLHYAAQTSQENAYSIKAAITSLVCPTYGRKRKARNELSNNRAKRARAERLSSEGPPILTKFPDELLLLVCEELTDDDLLALMLASWDLIPSAGQIFRARLEERGTIQHFLGTPRMHLRAAEMNNTLITFLVKFSAPTQCGARLRLLDSLTSQSGPEINLLQHIHCMPAMQCFWEAVEPLQLDTVELKCDERDAPERDLGVLPQPAVPVLLHDHAPIRVHCIEVSSIFTQVRRRIASVILQPLLHNDFASMLWIHIHPQYRAFGWSHVQMPSLYSLWITSCFHFRIPSLFYKSNPALSSVSTVAPYSSSTNPLQTPVRASAGANVVQPGLRQLSTSPRVLWKLKGMSALESLRISAEEPWSWEEFWSEDSDKVRSFCAKIRDMASVFGGIPASRVTEARVSFQLPRGANRHRSMVEKEGGTCSCSLGAEGTHLLSSVAFEVDDITDSVYDFVTTLLVEFTSARKIEISGFTCSTTVDQEMKFVEGVRKSLQMVESVKAHHGTWIIEEGVVNLR</sequence>